<keyword evidence="2" id="KW-1185">Reference proteome</keyword>
<evidence type="ECO:0008006" key="3">
    <source>
        <dbReference type="Google" id="ProtNLM"/>
    </source>
</evidence>
<sequence length="197" mass="22346">MLVFTLGLVSLVGCQTAPVNTDVIKTSEYNVPDSLLTKHSGALVIDDLENRFYYSGYDFEHWLLGHAYYKLRFVYHPDLTENFISADVRTMQQSWVHADSVSIYVKKEKIVDRWNKGKSTNTSIVDGGSLGSTVYTHEHFNVKLTFENASKIANSKYDDITLRFYGKDGYVDEKIHPESSFEGLKSVIELAKATTLK</sequence>
<name>A0ABP7MNF1_9GAMM</name>
<dbReference type="Proteomes" id="UP001501565">
    <property type="component" value="Unassembled WGS sequence"/>
</dbReference>
<comment type="caution">
    <text evidence="1">The sequence shown here is derived from an EMBL/GenBank/DDBJ whole genome shotgun (WGS) entry which is preliminary data.</text>
</comment>
<protein>
    <recommendedName>
        <fullName evidence="3">Lipoprotein</fullName>
    </recommendedName>
</protein>
<organism evidence="1 2">
    <name type="scientific">Litoribacillus peritrichatus</name>
    <dbReference type="NCBI Taxonomy" id="718191"/>
    <lineage>
        <taxon>Bacteria</taxon>
        <taxon>Pseudomonadati</taxon>
        <taxon>Pseudomonadota</taxon>
        <taxon>Gammaproteobacteria</taxon>
        <taxon>Oceanospirillales</taxon>
        <taxon>Oceanospirillaceae</taxon>
        <taxon>Litoribacillus</taxon>
    </lineage>
</organism>
<proteinExistence type="predicted"/>
<gene>
    <name evidence="1" type="ORF">GCM10022277_21350</name>
</gene>
<evidence type="ECO:0000313" key="2">
    <source>
        <dbReference type="Proteomes" id="UP001501565"/>
    </source>
</evidence>
<evidence type="ECO:0000313" key="1">
    <source>
        <dbReference type="EMBL" id="GAA3925133.1"/>
    </source>
</evidence>
<accession>A0ABP7MNF1</accession>
<reference evidence="2" key="1">
    <citation type="journal article" date="2019" name="Int. J. Syst. Evol. Microbiol.">
        <title>The Global Catalogue of Microorganisms (GCM) 10K type strain sequencing project: providing services to taxonomists for standard genome sequencing and annotation.</title>
        <authorList>
            <consortium name="The Broad Institute Genomics Platform"/>
            <consortium name="The Broad Institute Genome Sequencing Center for Infectious Disease"/>
            <person name="Wu L."/>
            <person name="Ma J."/>
        </authorList>
    </citation>
    <scope>NUCLEOTIDE SEQUENCE [LARGE SCALE GENOMIC DNA]</scope>
    <source>
        <strain evidence="2">JCM 17551</strain>
    </source>
</reference>
<dbReference type="EMBL" id="BAABBN010000007">
    <property type="protein sequence ID" value="GAA3925133.1"/>
    <property type="molecule type" value="Genomic_DNA"/>
</dbReference>